<dbReference type="OrthoDB" id="5232477at2759"/>
<evidence type="ECO:0000313" key="3">
    <source>
        <dbReference type="Proteomes" id="UP000283895"/>
    </source>
</evidence>
<comment type="caution">
    <text evidence="2">The sequence shown here is derived from an EMBL/GenBank/DDBJ whole genome shotgun (WGS) entry which is preliminary data.</text>
</comment>
<evidence type="ECO:0000313" key="2">
    <source>
        <dbReference type="EMBL" id="ROV98097.1"/>
    </source>
</evidence>
<keyword evidence="3" id="KW-1185">Reference proteome</keyword>
<evidence type="ECO:0000256" key="1">
    <source>
        <dbReference type="SAM" id="Phobius"/>
    </source>
</evidence>
<keyword evidence="1" id="KW-1133">Transmembrane helix</keyword>
<name>A0A423W427_9PEZI</name>
<sequence>MPLENVQGGQSSTQVGPGREFLERLDAVLHLARSHHQQFSEIVSRLEEARNAPFNSVRMDTALIRAHAAIKRHYKYTRTEVLLLLTARDGERRTLDAMQQQLSDLLVERFGQSFYGNPLPGPGTSSVVVLCLLVTVGLGLLYFGVV</sequence>
<keyword evidence="1" id="KW-0472">Membrane</keyword>
<protein>
    <submittedName>
        <fullName evidence="2">Uncharacterized protein</fullName>
    </submittedName>
</protein>
<organism evidence="2 3">
    <name type="scientific">Cytospora schulzeri</name>
    <dbReference type="NCBI Taxonomy" id="448051"/>
    <lineage>
        <taxon>Eukaryota</taxon>
        <taxon>Fungi</taxon>
        <taxon>Dikarya</taxon>
        <taxon>Ascomycota</taxon>
        <taxon>Pezizomycotina</taxon>
        <taxon>Sordariomycetes</taxon>
        <taxon>Sordariomycetidae</taxon>
        <taxon>Diaporthales</taxon>
        <taxon>Cytosporaceae</taxon>
        <taxon>Cytospora</taxon>
    </lineage>
</organism>
<reference evidence="2 3" key="1">
    <citation type="submission" date="2015-09" db="EMBL/GenBank/DDBJ databases">
        <title>Host preference determinants of Valsa canker pathogens revealed by comparative genomics.</title>
        <authorList>
            <person name="Yin Z."/>
            <person name="Huang L."/>
        </authorList>
    </citation>
    <scope>NUCLEOTIDE SEQUENCE [LARGE SCALE GENOMIC DNA]</scope>
    <source>
        <strain evidence="2 3">03-1</strain>
    </source>
</reference>
<gene>
    <name evidence="2" type="ORF">VMCG_06993</name>
</gene>
<dbReference type="Proteomes" id="UP000283895">
    <property type="component" value="Unassembled WGS sequence"/>
</dbReference>
<feature type="transmembrane region" description="Helical" evidence="1">
    <location>
        <begin position="127"/>
        <end position="145"/>
    </location>
</feature>
<proteinExistence type="predicted"/>
<dbReference type="AlphaFoldDB" id="A0A423W427"/>
<accession>A0A423W427</accession>
<dbReference type="EMBL" id="LKEA01000027">
    <property type="protein sequence ID" value="ROV98097.1"/>
    <property type="molecule type" value="Genomic_DNA"/>
</dbReference>
<keyword evidence="1" id="KW-0812">Transmembrane</keyword>